<organism evidence="1">
    <name type="scientific">Brassica napus</name>
    <name type="common">Rape</name>
    <dbReference type="NCBI Taxonomy" id="3708"/>
    <lineage>
        <taxon>Eukaryota</taxon>
        <taxon>Viridiplantae</taxon>
        <taxon>Streptophyta</taxon>
        <taxon>Embryophyta</taxon>
        <taxon>Tracheophyta</taxon>
        <taxon>Spermatophyta</taxon>
        <taxon>Magnoliopsida</taxon>
        <taxon>eudicotyledons</taxon>
        <taxon>Gunneridae</taxon>
        <taxon>Pentapetalae</taxon>
        <taxon>rosids</taxon>
        <taxon>malvids</taxon>
        <taxon>Brassicales</taxon>
        <taxon>Brassicaceae</taxon>
        <taxon>Brassiceae</taxon>
        <taxon>Brassica</taxon>
    </lineage>
</organism>
<evidence type="ECO:0000313" key="1">
    <source>
        <dbReference type="EMBL" id="CAF1833710.1"/>
    </source>
</evidence>
<protein>
    <submittedName>
        <fullName evidence="1">(rape) hypothetical protein</fullName>
    </submittedName>
</protein>
<dbReference type="Proteomes" id="UP001295469">
    <property type="component" value="Chromosome C04"/>
</dbReference>
<gene>
    <name evidence="1" type="ORF">DARMORV10_C04P24370.1</name>
</gene>
<dbReference type="PANTHER" id="PTHR33264">
    <property type="entry name" value="EXPRESSED PROTEIN"/>
    <property type="match status" value="1"/>
</dbReference>
<dbReference type="EMBL" id="HG994368">
    <property type="protein sequence ID" value="CAF1833710.1"/>
    <property type="molecule type" value="Genomic_DNA"/>
</dbReference>
<name>A0A816JE26_BRANA</name>
<dbReference type="AlphaFoldDB" id="A0A816JE26"/>
<reference evidence="1" key="1">
    <citation type="submission" date="2021-01" db="EMBL/GenBank/DDBJ databases">
        <authorList>
            <consortium name="Genoscope - CEA"/>
            <person name="William W."/>
        </authorList>
    </citation>
    <scope>NUCLEOTIDE SEQUENCE</scope>
</reference>
<accession>A0A816JE26</accession>
<proteinExistence type="predicted"/>
<dbReference type="PANTHER" id="PTHR33264:SF68">
    <property type="entry name" value="EXPRESSED PROTEIN"/>
    <property type="match status" value="1"/>
</dbReference>
<sequence length="168" mass="18751">MVISFAIRFYQSFSLCSVMILQSPLLASEQRNSLPTMSKHAERRKVGEVAGGAAAECAAVWCCCPCAVVNLVVLAVYRVPAAVCKKAWRRSKRRRFMTTKRHGLLAEGSQSTVHARLKVEDPTAEIIVFEESAVYVNGELNDVMVLEGEMLERFYGTGFWRSLSKKNT</sequence>